<keyword evidence="5" id="KW-0175">Coiled coil</keyword>
<organism evidence="8 9">
    <name type="scientific">Acipenser oxyrinchus oxyrinchus</name>
    <dbReference type="NCBI Taxonomy" id="40147"/>
    <lineage>
        <taxon>Eukaryota</taxon>
        <taxon>Metazoa</taxon>
        <taxon>Chordata</taxon>
        <taxon>Craniata</taxon>
        <taxon>Vertebrata</taxon>
        <taxon>Euteleostomi</taxon>
        <taxon>Actinopterygii</taxon>
        <taxon>Chondrostei</taxon>
        <taxon>Acipenseriformes</taxon>
        <taxon>Acipenseridae</taxon>
        <taxon>Acipenser</taxon>
    </lineage>
</organism>
<dbReference type="PROSITE" id="PS50119">
    <property type="entry name" value="ZF_BBOX"/>
    <property type="match status" value="1"/>
</dbReference>
<sequence>MATAASPKEKFSCSVCLDLFTEPATIPCGHSFCLDCIGSYWDQSDQTGVYSCPQCRETFTPRPVLRKNNVIIELVEELKKTRRLDSKRYVLYLCYSPLIVLKKLYSLNRRAVCNFDEQWEFPVPAPVSTEAGDVPCDFCPSEIKRGAVRSCLTCRGSYCEAHLQPHYETAGLKRHALVQPLRDLEQKLCKQHQRLLELYCRTDQSCICALCIDSDHSDHSIVSKELGERQAEIENLIEERLKELERLNQAVESIKVSVRTV</sequence>
<dbReference type="EMBL" id="JAGXEW010000040">
    <property type="protein sequence ID" value="KAK1153660.1"/>
    <property type="molecule type" value="Genomic_DNA"/>
</dbReference>
<dbReference type="SMART" id="SM00336">
    <property type="entry name" value="BBOX"/>
    <property type="match status" value="1"/>
</dbReference>
<dbReference type="SUPFAM" id="SSF57850">
    <property type="entry name" value="RING/U-box"/>
    <property type="match status" value="1"/>
</dbReference>
<protein>
    <submittedName>
        <fullName evidence="8">E3 ubiquitin-protein ligase TRIM39-like</fullName>
    </submittedName>
</protein>
<dbReference type="PROSITE" id="PS50089">
    <property type="entry name" value="ZF_RING_2"/>
    <property type="match status" value="1"/>
</dbReference>
<proteinExistence type="predicted"/>
<dbReference type="Gene3D" id="4.10.830.40">
    <property type="match status" value="1"/>
</dbReference>
<keyword evidence="2 4" id="KW-0863">Zinc-finger</keyword>
<dbReference type="Gene3D" id="3.30.160.60">
    <property type="entry name" value="Classic Zinc Finger"/>
    <property type="match status" value="1"/>
</dbReference>
<dbReference type="AlphaFoldDB" id="A0AAD8FQN1"/>
<keyword evidence="3" id="KW-0862">Zinc</keyword>
<keyword evidence="1" id="KW-0479">Metal-binding</keyword>
<feature type="domain" description="B box-type" evidence="7">
    <location>
        <begin position="184"/>
        <end position="224"/>
    </location>
</feature>
<dbReference type="InterPro" id="IPR051051">
    <property type="entry name" value="E3_ubiq-ligase_TRIM/RNF"/>
</dbReference>
<evidence type="ECO:0000259" key="6">
    <source>
        <dbReference type="PROSITE" id="PS50089"/>
    </source>
</evidence>
<dbReference type="PANTHER" id="PTHR25465:SF14">
    <property type="entry name" value="E3 UBIQUITIN-PROTEIN LIGASE TRIM65"/>
    <property type="match status" value="1"/>
</dbReference>
<dbReference type="Pfam" id="PF00643">
    <property type="entry name" value="zf-B_box"/>
    <property type="match status" value="1"/>
</dbReference>
<reference evidence="8" key="1">
    <citation type="submission" date="2022-02" db="EMBL/GenBank/DDBJ databases">
        <title>Atlantic sturgeon de novo genome assembly.</title>
        <authorList>
            <person name="Stock M."/>
            <person name="Klopp C."/>
            <person name="Guiguen Y."/>
            <person name="Cabau C."/>
            <person name="Parinello H."/>
            <person name="Santidrian Yebra-Pimentel E."/>
            <person name="Kuhl H."/>
            <person name="Dirks R.P."/>
            <person name="Guessner J."/>
            <person name="Wuertz S."/>
            <person name="Du K."/>
            <person name="Schartl M."/>
        </authorList>
    </citation>
    <scope>NUCLEOTIDE SEQUENCE</scope>
    <source>
        <strain evidence="8">STURGEONOMICS-FGT-2020</strain>
        <tissue evidence="8">Whole blood</tissue>
    </source>
</reference>
<name>A0AAD8FQN1_ACIOX</name>
<dbReference type="PANTHER" id="PTHR25465">
    <property type="entry name" value="B-BOX DOMAIN CONTAINING"/>
    <property type="match status" value="1"/>
</dbReference>
<comment type="caution">
    <text evidence="8">The sequence shown here is derived from an EMBL/GenBank/DDBJ whole genome shotgun (WGS) entry which is preliminary data.</text>
</comment>
<accession>A0AAD8FQN1</accession>
<dbReference type="InterPro" id="IPR000315">
    <property type="entry name" value="Znf_B-box"/>
</dbReference>
<dbReference type="InterPro" id="IPR013083">
    <property type="entry name" value="Znf_RING/FYVE/PHD"/>
</dbReference>
<dbReference type="CDD" id="cd19769">
    <property type="entry name" value="Bbox2_TRIM16-like"/>
    <property type="match status" value="1"/>
</dbReference>
<evidence type="ECO:0000256" key="3">
    <source>
        <dbReference type="ARBA" id="ARBA00022833"/>
    </source>
</evidence>
<gene>
    <name evidence="8" type="primary">Trim25</name>
    <name evidence="8" type="ORF">AOXY_G29763</name>
</gene>
<dbReference type="InterPro" id="IPR017907">
    <property type="entry name" value="Znf_RING_CS"/>
</dbReference>
<evidence type="ECO:0000256" key="5">
    <source>
        <dbReference type="SAM" id="Coils"/>
    </source>
</evidence>
<feature type="coiled-coil region" evidence="5">
    <location>
        <begin position="230"/>
        <end position="257"/>
    </location>
</feature>
<dbReference type="GO" id="GO:0008270">
    <property type="term" value="F:zinc ion binding"/>
    <property type="evidence" value="ECO:0007669"/>
    <property type="project" value="UniProtKB-KW"/>
</dbReference>
<evidence type="ECO:0000313" key="9">
    <source>
        <dbReference type="Proteomes" id="UP001230051"/>
    </source>
</evidence>
<dbReference type="InterPro" id="IPR001841">
    <property type="entry name" value="Znf_RING"/>
</dbReference>
<dbReference type="SMART" id="SM00184">
    <property type="entry name" value="RING"/>
    <property type="match status" value="1"/>
</dbReference>
<evidence type="ECO:0000256" key="1">
    <source>
        <dbReference type="ARBA" id="ARBA00022723"/>
    </source>
</evidence>
<dbReference type="PROSITE" id="PS00518">
    <property type="entry name" value="ZF_RING_1"/>
    <property type="match status" value="1"/>
</dbReference>
<dbReference type="Proteomes" id="UP001230051">
    <property type="component" value="Unassembled WGS sequence"/>
</dbReference>
<dbReference type="Pfam" id="PF15227">
    <property type="entry name" value="zf-C3HC4_4"/>
    <property type="match status" value="1"/>
</dbReference>
<feature type="domain" description="RING-type" evidence="6">
    <location>
        <begin position="13"/>
        <end position="56"/>
    </location>
</feature>
<dbReference type="SUPFAM" id="SSF57845">
    <property type="entry name" value="B-box zinc-binding domain"/>
    <property type="match status" value="1"/>
</dbReference>
<evidence type="ECO:0000259" key="7">
    <source>
        <dbReference type="PROSITE" id="PS50119"/>
    </source>
</evidence>
<keyword evidence="9" id="KW-1185">Reference proteome</keyword>
<evidence type="ECO:0000313" key="8">
    <source>
        <dbReference type="EMBL" id="KAK1153660.1"/>
    </source>
</evidence>
<dbReference type="Gene3D" id="3.30.40.10">
    <property type="entry name" value="Zinc/RING finger domain, C3HC4 (zinc finger)"/>
    <property type="match status" value="1"/>
</dbReference>
<evidence type="ECO:0000256" key="4">
    <source>
        <dbReference type="PROSITE-ProRule" id="PRU00024"/>
    </source>
</evidence>
<evidence type="ECO:0000256" key="2">
    <source>
        <dbReference type="ARBA" id="ARBA00022771"/>
    </source>
</evidence>